<organism evidence="1 2">
    <name type="scientific">Pleurodeles waltl</name>
    <name type="common">Iberian ribbed newt</name>
    <dbReference type="NCBI Taxonomy" id="8319"/>
    <lineage>
        <taxon>Eukaryota</taxon>
        <taxon>Metazoa</taxon>
        <taxon>Chordata</taxon>
        <taxon>Craniata</taxon>
        <taxon>Vertebrata</taxon>
        <taxon>Euteleostomi</taxon>
        <taxon>Amphibia</taxon>
        <taxon>Batrachia</taxon>
        <taxon>Caudata</taxon>
        <taxon>Salamandroidea</taxon>
        <taxon>Salamandridae</taxon>
        <taxon>Pleurodelinae</taxon>
        <taxon>Pleurodeles</taxon>
    </lineage>
</organism>
<feature type="non-terminal residue" evidence="1">
    <location>
        <position position="1"/>
    </location>
</feature>
<comment type="caution">
    <text evidence="1">The sequence shown here is derived from an EMBL/GenBank/DDBJ whole genome shotgun (WGS) entry which is preliminary data.</text>
</comment>
<gene>
    <name evidence="1" type="ORF">NDU88_006292</name>
</gene>
<feature type="non-terminal residue" evidence="1">
    <location>
        <position position="57"/>
    </location>
</feature>
<proteinExistence type="predicted"/>
<name>A0AAV7PL07_PLEWA</name>
<evidence type="ECO:0000313" key="1">
    <source>
        <dbReference type="EMBL" id="KAJ1127899.1"/>
    </source>
</evidence>
<reference evidence="1" key="1">
    <citation type="journal article" date="2022" name="bioRxiv">
        <title>Sequencing and chromosome-scale assembly of the giantPleurodeles waltlgenome.</title>
        <authorList>
            <person name="Brown T."/>
            <person name="Elewa A."/>
            <person name="Iarovenko S."/>
            <person name="Subramanian E."/>
            <person name="Araus A.J."/>
            <person name="Petzold A."/>
            <person name="Susuki M."/>
            <person name="Suzuki K.-i.T."/>
            <person name="Hayashi T."/>
            <person name="Toyoda A."/>
            <person name="Oliveira C."/>
            <person name="Osipova E."/>
            <person name="Leigh N.D."/>
            <person name="Simon A."/>
            <person name="Yun M.H."/>
        </authorList>
    </citation>
    <scope>NUCLEOTIDE SEQUENCE</scope>
    <source>
        <strain evidence="1">20211129_DDA</strain>
        <tissue evidence="1">Liver</tissue>
    </source>
</reference>
<dbReference type="AlphaFoldDB" id="A0AAV7PL07"/>
<protein>
    <submittedName>
        <fullName evidence="1">Uncharacterized protein</fullName>
    </submittedName>
</protein>
<dbReference type="Proteomes" id="UP001066276">
    <property type="component" value="Chromosome 7"/>
</dbReference>
<sequence length="57" mass="6226">HPCYGDHGGVESLQVLPDLLMVFLLQPLVLLHVVQDLSHPVLGLLVSPQDISECLVE</sequence>
<dbReference type="EMBL" id="JANPWB010000011">
    <property type="protein sequence ID" value="KAJ1127899.1"/>
    <property type="molecule type" value="Genomic_DNA"/>
</dbReference>
<accession>A0AAV7PL07</accession>
<keyword evidence="2" id="KW-1185">Reference proteome</keyword>
<evidence type="ECO:0000313" key="2">
    <source>
        <dbReference type="Proteomes" id="UP001066276"/>
    </source>
</evidence>